<feature type="domain" description="HTH lysR-type" evidence="5">
    <location>
        <begin position="4"/>
        <end position="61"/>
    </location>
</feature>
<dbReference type="Gene3D" id="3.40.190.10">
    <property type="entry name" value="Periplasmic binding protein-like II"/>
    <property type="match status" value="2"/>
</dbReference>
<dbReference type="Pfam" id="PF00126">
    <property type="entry name" value="HTH_1"/>
    <property type="match status" value="1"/>
</dbReference>
<dbReference type="SUPFAM" id="SSF53850">
    <property type="entry name" value="Periplasmic binding protein-like II"/>
    <property type="match status" value="1"/>
</dbReference>
<keyword evidence="3" id="KW-0238">DNA-binding</keyword>
<dbReference type="STRING" id="187868.SAMN05192589_104123"/>
<gene>
    <name evidence="6" type="ORF">SAMN05192589_104123</name>
</gene>
<organism evidence="6 7">
    <name type="scientific">Paracidovorax valerianellae</name>
    <dbReference type="NCBI Taxonomy" id="187868"/>
    <lineage>
        <taxon>Bacteria</taxon>
        <taxon>Pseudomonadati</taxon>
        <taxon>Pseudomonadota</taxon>
        <taxon>Betaproteobacteria</taxon>
        <taxon>Burkholderiales</taxon>
        <taxon>Comamonadaceae</taxon>
        <taxon>Paracidovorax</taxon>
    </lineage>
</organism>
<evidence type="ECO:0000313" key="6">
    <source>
        <dbReference type="EMBL" id="SDD02948.1"/>
    </source>
</evidence>
<dbReference type="Pfam" id="PF03466">
    <property type="entry name" value="LysR_substrate"/>
    <property type="match status" value="1"/>
</dbReference>
<dbReference type="PANTHER" id="PTHR30537">
    <property type="entry name" value="HTH-TYPE TRANSCRIPTIONAL REGULATOR"/>
    <property type="match status" value="1"/>
</dbReference>
<dbReference type="AlphaFoldDB" id="A0A1G6REI1"/>
<dbReference type="CDD" id="cd08432">
    <property type="entry name" value="PBP2_GcdR_TrpI_HvrB_AmpR_like"/>
    <property type="match status" value="1"/>
</dbReference>
<dbReference type="EMBL" id="FMZC01000004">
    <property type="protein sequence ID" value="SDD02948.1"/>
    <property type="molecule type" value="Genomic_DNA"/>
</dbReference>
<dbReference type="GO" id="GO:0003700">
    <property type="term" value="F:DNA-binding transcription factor activity"/>
    <property type="evidence" value="ECO:0007669"/>
    <property type="project" value="InterPro"/>
</dbReference>
<evidence type="ECO:0000256" key="3">
    <source>
        <dbReference type="ARBA" id="ARBA00023125"/>
    </source>
</evidence>
<dbReference type="InterPro" id="IPR058163">
    <property type="entry name" value="LysR-type_TF_proteobact-type"/>
</dbReference>
<keyword evidence="4" id="KW-0804">Transcription</keyword>
<evidence type="ECO:0000313" key="7">
    <source>
        <dbReference type="Proteomes" id="UP000198781"/>
    </source>
</evidence>
<dbReference type="InterPro" id="IPR005119">
    <property type="entry name" value="LysR_subst-bd"/>
</dbReference>
<protein>
    <submittedName>
        <fullName evidence="6">LysR family transcriptional regulator, glycine cleavage system transcriptional activator</fullName>
    </submittedName>
</protein>
<dbReference type="InterPro" id="IPR036388">
    <property type="entry name" value="WH-like_DNA-bd_sf"/>
</dbReference>
<accession>A0A1G6REI1</accession>
<dbReference type="RefSeq" id="WP_092742339.1">
    <property type="nucleotide sequence ID" value="NZ_FMZC01000004.1"/>
</dbReference>
<evidence type="ECO:0000256" key="2">
    <source>
        <dbReference type="ARBA" id="ARBA00023015"/>
    </source>
</evidence>
<name>A0A1G6REI1_9BURK</name>
<dbReference type="GO" id="GO:0043565">
    <property type="term" value="F:sequence-specific DNA binding"/>
    <property type="evidence" value="ECO:0007669"/>
    <property type="project" value="TreeGrafter"/>
</dbReference>
<evidence type="ECO:0000259" key="5">
    <source>
        <dbReference type="PROSITE" id="PS50931"/>
    </source>
</evidence>
<dbReference type="Gene3D" id="1.10.10.10">
    <property type="entry name" value="Winged helix-like DNA-binding domain superfamily/Winged helix DNA-binding domain"/>
    <property type="match status" value="1"/>
</dbReference>
<dbReference type="PRINTS" id="PR00039">
    <property type="entry name" value="HTHLYSR"/>
</dbReference>
<evidence type="ECO:0000256" key="1">
    <source>
        <dbReference type="ARBA" id="ARBA00009437"/>
    </source>
</evidence>
<dbReference type="Proteomes" id="UP000198781">
    <property type="component" value="Unassembled WGS sequence"/>
</dbReference>
<proteinExistence type="inferred from homology"/>
<comment type="similarity">
    <text evidence="1">Belongs to the LysR transcriptional regulatory family.</text>
</comment>
<dbReference type="GO" id="GO:0006351">
    <property type="term" value="P:DNA-templated transcription"/>
    <property type="evidence" value="ECO:0007669"/>
    <property type="project" value="TreeGrafter"/>
</dbReference>
<dbReference type="PANTHER" id="PTHR30537:SF26">
    <property type="entry name" value="GLYCINE CLEAVAGE SYSTEM TRANSCRIPTIONAL ACTIVATOR"/>
    <property type="match status" value="1"/>
</dbReference>
<dbReference type="InterPro" id="IPR000847">
    <property type="entry name" value="LysR_HTH_N"/>
</dbReference>
<dbReference type="OrthoDB" id="8591238at2"/>
<keyword evidence="2" id="KW-0805">Transcription regulation</keyword>
<dbReference type="PROSITE" id="PS50931">
    <property type="entry name" value="HTH_LYSR"/>
    <property type="match status" value="1"/>
</dbReference>
<sequence length="297" mass="32544">MRLPPLIAVRFFEATARHLSVRRAAIELHVTPGAVSQQVRKLEEFLGCTLFERLPRCLALTRAGTDYQAACSDALAVIGHATSRVSMGARRVVLVSCTPGFAVQWLVPRLQDFQQHAASLDVHVSTTNRTIDLAEEGVHFAVRHGMGRYPGLRAEALLADDLVPVCSPRLVAPRRIARARDIDGPRLLHDEHRGDWRLWCEAHRMPRVNTEQGVVFADSNGAIEAAVAGRGFALVRRALIARELATRALIGVQAGTLATPLAYHLVYAAPALIDPQLRRFRDWIVAQAGEERGSGAA</sequence>
<evidence type="ECO:0000256" key="4">
    <source>
        <dbReference type="ARBA" id="ARBA00023163"/>
    </source>
</evidence>
<dbReference type="SUPFAM" id="SSF46785">
    <property type="entry name" value="Winged helix' DNA-binding domain"/>
    <property type="match status" value="1"/>
</dbReference>
<reference evidence="6 7" key="1">
    <citation type="submission" date="2016-10" db="EMBL/GenBank/DDBJ databases">
        <authorList>
            <person name="de Groot N.N."/>
        </authorList>
    </citation>
    <scope>NUCLEOTIDE SEQUENCE [LARGE SCALE GENOMIC DNA]</scope>
    <source>
        <strain evidence="6 7">DSM 16619</strain>
    </source>
</reference>
<dbReference type="InterPro" id="IPR036390">
    <property type="entry name" value="WH_DNA-bd_sf"/>
</dbReference>
<keyword evidence="7" id="KW-1185">Reference proteome</keyword>